<organism evidence="1 2">
    <name type="scientific">Sphaeroforma arctica JP610</name>
    <dbReference type="NCBI Taxonomy" id="667725"/>
    <lineage>
        <taxon>Eukaryota</taxon>
        <taxon>Ichthyosporea</taxon>
        <taxon>Ichthyophonida</taxon>
        <taxon>Sphaeroforma</taxon>
    </lineage>
</organism>
<sequence>MPLFYVSPEVAKDRSKLSGPIEPGFYVCAEAGKRFEVRISPFTTNACKLTAPDHDRVLVHVEKLLVTRRSSFNSGISISVSQDTEEQTHRGSLDILALQNVVGAIELASMPSSDNIGTITTTFTGCSRGKLRDSRAHKESSYNVHGKAKMTEKEMIKKGASIGVCGGGAITLRERCAKHHYPVGKRQVMSQKSINIYIRDKLWFLSRRLVDGKGIPTTVVVAKQGVGVRLTSVV</sequence>
<evidence type="ECO:0000313" key="2">
    <source>
        <dbReference type="Proteomes" id="UP000054560"/>
    </source>
</evidence>
<reference evidence="1 2" key="1">
    <citation type="submission" date="2011-02" db="EMBL/GenBank/DDBJ databases">
        <title>The Genome Sequence of Sphaeroforma arctica JP610.</title>
        <authorList>
            <consortium name="The Broad Institute Genome Sequencing Platform"/>
            <person name="Russ C."/>
            <person name="Cuomo C."/>
            <person name="Young S.K."/>
            <person name="Zeng Q."/>
            <person name="Gargeya S."/>
            <person name="Alvarado L."/>
            <person name="Berlin A."/>
            <person name="Chapman S.B."/>
            <person name="Chen Z."/>
            <person name="Freedman E."/>
            <person name="Gellesch M."/>
            <person name="Goldberg J."/>
            <person name="Griggs A."/>
            <person name="Gujja S."/>
            <person name="Heilman E."/>
            <person name="Heiman D."/>
            <person name="Howarth C."/>
            <person name="Mehta T."/>
            <person name="Neiman D."/>
            <person name="Pearson M."/>
            <person name="Roberts A."/>
            <person name="Saif S."/>
            <person name="Shea T."/>
            <person name="Shenoy N."/>
            <person name="Sisk P."/>
            <person name="Stolte C."/>
            <person name="Sykes S."/>
            <person name="White J."/>
            <person name="Yandava C."/>
            <person name="Burger G."/>
            <person name="Gray M.W."/>
            <person name="Holland P.W.H."/>
            <person name="King N."/>
            <person name="Lang F.B.F."/>
            <person name="Roger A.J."/>
            <person name="Ruiz-Trillo I."/>
            <person name="Haas B."/>
            <person name="Nusbaum C."/>
            <person name="Birren B."/>
        </authorList>
    </citation>
    <scope>NUCLEOTIDE SEQUENCE [LARGE SCALE GENOMIC DNA]</scope>
    <source>
        <strain evidence="1 2">JP610</strain>
    </source>
</reference>
<dbReference type="RefSeq" id="XP_014152120.1">
    <property type="nucleotide sequence ID" value="XM_014296645.1"/>
</dbReference>
<protein>
    <submittedName>
        <fullName evidence="1">Uncharacterized protein</fullName>
    </submittedName>
</protein>
<gene>
    <name evidence="1" type="ORF">SARC_09345</name>
</gene>
<dbReference type="AlphaFoldDB" id="A0A0L0FQD9"/>
<name>A0A0L0FQD9_9EUKA</name>
<evidence type="ECO:0000313" key="1">
    <source>
        <dbReference type="EMBL" id="KNC78218.1"/>
    </source>
</evidence>
<accession>A0A0L0FQD9</accession>
<dbReference type="Proteomes" id="UP000054560">
    <property type="component" value="Unassembled WGS sequence"/>
</dbReference>
<dbReference type="GeneID" id="25909849"/>
<dbReference type="EMBL" id="KQ242536">
    <property type="protein sequence ID" value="KNC78218.1"/>
    <property type="molecule type" value="Genomic_DNA"/>
</dbReference>
<proteinExistence type="predicted"/>
<keyword evidence="2" id="KW-1185">Reference proteome</keyword>